<dbReference type="AlphaFoldDB" id="A0A1S6HLM9"/>
<gene>
    <name evidence="2" type="ORF">Sps_01239</name>
</gene>
<accession>A0A1S6HLM9</accession>
<dbReference type="STRING" id="225848.Sps_01239"/>
<dbReference type="EMBL" id="CP014782">
    <property type="protein sequence ID" value="AQS36408.1"/>
    <property type="molecule type" value="Genomic_DNA"/>
</dbReference>
<proteinExistence type="predicted"/>
<dbReference type="Proteomes" id="UP000189545">
    <property type="component" value="Chromosome"/>
</dbReference>
<evidence type="ECO:0000256" key="1">
    <source>
        <dbReference type="SAM" id="Phobius"/>
    </source>
</evidence>
<reference evidence="2 3" key="1">
    <citation type="submission" date="2016-03" db="EMBL/GenBank/DDBJ databases">
        <title>Complete genome sequence of Shewanella psychrophila WP2, a deep sea bacterium isolated from west Pacific sediment.</title>
        <authorList>
            <person name="Xu G."/>
            <person name="Jian H."/>
        </authorList>
    </citation>
    <scope>NUCLEOTIDE SEQUENCE [LARGE SCALE GENOMIC DNA]</scope>
    <source>
        <strain evidence="2 3">WP2</strain>
    </source>
</reference>
<name>A0A1S6HLM9_9GAMM</name>
<feature type="transmembrane region" description="Helical" evidence="1">
    <location>
        <begin position="20"/>
        <end position="39"/>
    </location>
</feature>
<protein>
    <submittedName>
        <fullName evidence="2">Uncharacterized protein</fullName>
    </submittedName>
</protein>
<evidence type="ECO:0000313" key="3">
    <source>
        <dbReference type="Proteomes" id="UP000189545"/>
    </source>
</evidence>
<keyword evidence="1" id="KW-1133">Transmembrane helix</keyword>
<evidence type="ECO:0000313" key="2">
    <source>
        <dbReference type="EMBL" id="AQS36408.1"/>
    </source>
</evidence>
<keyword evidence="1" id="KW-0812">Transmembrane</keyword>
<dbReference type="KEGG" id="spsw:Sps_01239"/>
<keyword evidence="1" id="KW-0472">Membrane</keyword>
<sequence length="70" mass="7810">MNYLEMITLKAHSVHSSMYLGISTIMYLLVTILAIILTMEINGLELGLTILVLVLNLDKIISQLQGNIIH</sequence>
<keyword evidence="3" id="KW-1185">Reference proteome</keyword>
<organism evidence="2 3">
    <name type="scientific">Shewanella psychrophila</name>
    <dbReference type="NCBI Taxonomy" id="225848"/>
    <lineage>
        <taxon>Bacteria</taxon>
        <taxon>Pseudomonadati</taxon>
        <taxon>Pseudomonadota</taxon>
        <taxon>Gammaproteobacteria</taxon>
        <taxon>Alteromonadales</taxon>
        <taxon>Shewanellaceae</taxon>
        <taxon>Shewanella</taxon>
    </lineage>
</organism>